<evidence type="ECO:0000259" key="1">
    <source>
        <dbReference type="Pfam" id="PF02538"/>
    </source>
</evidence>
<reference evidence="2 3" key="1">
    <citation type="submission" date="2021-01" db="EMBL/GenBank/DDBJ databases">
        <title>Genomic Encyclopedia of Type Strains, Phase IV (KMG-IV): sequencing the most valuable type-strain genomes for metagenomic binning, comparative biology and taxonomic classification.</title>
        <authorList>
            <person name="Goeker M."/>
        </authorList>
    </citation>
    <scope>NUCLEOTIDE SEQUENCE [LARGE SCALE GENOMIC DNA]</scope>
    <source>
        <strain evidence="2 3">DSM 105453</strain>
    </source>
</reference>
<evidence type="ECO:0000313" key="2">
    <source>
        <dbReference type="EMBL" id="MBM7714995.1"/>
    </source>
</evidence>
<dbReference type="EMBL" id="JAFBFH010000011">
    <property type="protein sequence ID" value="MBM7714995.1"/>
    <property type="molecule type" value="Genomic_DNA"/>
</dbReference>
<feature type="domain" description="Hydantoinase B/oxoprolinase" evidence="1">
    <location>
        <begin position="11"/>
        <end position="534"/>
    </location>
</feature>
<sequence>MFSEKIESPSPFLLEVIKDSLLSIGDEMFIALAKTSMSPMFYEALDYACGLTDAKGNLISQGNGVTSFIGMLSPMVQHVLTLYDDGKDLQDGDVIIINDPYVGGGSHLSDVGLVMPIFFENEIVAFSVNKGHWTEVGGKDPGSFTNDSIEIYQEGLQLPGVKLFEGGKVNKAVVSIIEQNVRLPKQSLGDMWAQIAALRTGRKRFEELCQKYTKKSVIQSINFLLQQGEILSKQALAKLPKGTFEASDFIEDDPNTGGPYPIQVKVTITEDEFICDFRGSHQQVQSPVNCSYYGLMASVRVMYLAIIHPTKNINEGIFHPLKIITDKGSIISAERPAPVSMNFEGRLGGADLIWKAMAPYIPEQLPAGHLLSVSSVLISGIHPETEEPFLLVEPSVGGWGAAHDHDGQRGQFCMGDGETYNIPMEVAEARYGVLVEQYALRCDGGGAGKYIGGSGVIRTYRALSDGQRLSISFGRHQYAPWGVNGGKEGEKSYIKVMRKDGTKVGPTGIVKNLQFNKGDVVELATATGGGYGNPEERPLQQVISDVKNGYISLADARKVYKKEV</sequence>
<organism evidence="2 3">
    <name type="scientific">Siminovitchia thermophila</name>
    <dbReference type="NCBI Taxonomy" id="1245522"/>
    <lineage>
        <taxon>Bacteria</taxon>
        <taxon>Bacillati</taxon>
        <taxon>Bacillota</taxon>
        <taxon>Bacilli</taxon>
        <taxon>Bacillales</taxon>
        <taxon>Bacillaceae</taxon>
        <taxon>Siminovitchia</taxon>
    </lineage>
</organism>
<dbReference type="EC" id="3.5.2.14" evidence="2"/>
<dbReference type="PANTHER" id="PTHR11365:SF23">
    <property type="entry name" value="HYPOTHETICAL 5-OXOPROLINASE (EUROFUNG)-RELATED"/>
    <property type="match status" value="1"/>
</dbReference>
<proteinExistence type="predicted"/>
<comment type="caution">
    <text evidence="2">The sequence shown here is derived from an EMBL/GenBank/DDBJ whole genome shotgun (WGS) entry which is preliminary data.</text>
</comment>
<name>A0ABS2R6J5_9BACI</name>
<accession>A0ABS2R6J5</accession>
<keyword evidence="2" id="KW-0378">Hydrolase</keyword>
<protein>
    <submittedName>
        <fullName evidence="2">N-methylhydantoinase B</fullName>
        <ecNumber evidence="2">3.5.2.14</ecNumber>
    </submittedName>
</protein>
<dbReference type="InterPro" id="IPR003692">
    <property type="entry name" value="Hydantoinase_B"/>
</dbReference>
<evidence type="ECO:0000313" key="3">
    <source>
        <dbReference type="Proteomes" id="UP000823485"/>
    </source>
</evidence>
<dbReference type="RefSeq" id="WP_077112966.1">
    <property type="nucleotide sequence ID" value="NZ_JAFBFH010000011.1"/>
</dbReference>
<dbReference type="Pfam" id="PF02538">
    <property type="entry name" value="Hydantoinase_B"/>
    <property type="match status" value="1"/>
</dbReference>
<keyword evidence="3" id="KW-1185">Reference proteome</keyword>
<dbReference type="PANTHER" id="PTHR11365">
    <property type="entry name" value="5-OXOPROLINASE RELATED"/>
    <property type="match status" value="1"/>
</dbReference>
<dbReference type="InterPro" id="IPR045079">
    <property type="entry name" value="Oxoprolinase-like"/>
</dbReference>
<dbReference type="Proteomes" id="UP000823485">
    <property type="component" value="Unassembled WGS sequence"/>
</dbReference>
<dbReference type="GO" id="GO:0047423">
    <property type="term" value="F:N-methylhydantoinase (ATP-hydrolyzing) activity"/>
    <property type="evidence" value="ECO:0007669"/>
    <property type="project" value="UniProtKB-EC"/>
</dbReference>
<gene>
    <name evidence="2" type="ORF">JOC94_001967</name>
</gene>